<protein>
    <submittedName>
        <fullName evidence="9">MMPL family transporter</fullName>
    </submittedName>
</protein>
<organism evidence="9 10">
    <name type="scientific">Sulfitobacter sediminis</name>
    <dbReference type="NCBI Taxonomy" id="3234186"/>
    <lineage>
        <taxon>Bacteria</taxon>
        <taxon>Pseudomonadati</taxon>
        <taxon>Pseudomonadota</taxon>
        <taxon>Alphaproteobacteria</taxon>
        <taxon>Rhodobacterales</taxon>
        <taxon>Roseobacteraceae</taxon>
        <taxon>Sulfitobacter</taxon>
    </lineage>
</organism>
<dbReference type="Proteomes" id="UP001556098">
    <property type="component" value="Unassembled WGS sequence"/>
</dbReference>
<feature type="transmembrane region" description="Helical" evidence="7">
    <location>
        <begin position="225"/>
        <end position="255"/>
    </location>
</feature>
<evidence type="ECO:0000256" key="6">
    <source>
        <dbReference type="ARBA" id="ARBA00023136"/>
    </source>
</evidence>
<evidence type="ECO:0000259" key="8">
    <source>
        <dbReference type="Pfam" id="PF03176"/>
    </source>
</evidence>
<keyword evidence="5 7" id="KW-1133">Transmembrane helix</keyword>
<dbReference type="PANTHER" id="PTHR33406">
    <property type="entry name" value="MEMBRANE PROTEIN MJ1562-RELATED"/>
    <property type="match status" value="1"/>
</dbReference>
<dbReference type="Pfam" id="PF03176">
    <property type="entry name" value="MMPL"/>
    <property type="match status" value="1"/>
</dbReference>
<evidence type="ECO:0000313" key="9">
    <source>
        <dbReference type="EMBL" id="MEW9920226.1"/>
    </source>
</evidence>
<comment type="subcellular location">
    <subcellularLocation>
        <location evidence="1">Cell membrane</location>
        <topology evidence="1">Multi-pass membrane protein</topology>
    </subcellularLocation>
</comment>
<keyword evidence="4 7" id="KW-0812">Transmembrane</keyword>
<evidence type="ECO:0000256" key="4">
    <source>
        <dbReference type="ARBA" id="ARBA00022692"/>
    </source>
</evidence>
<dbReference type="SUPFAM" id="SSF82866">
    <property type="entry name" value="Multidrug efflux transporter AcrB transmembrane domain"/>
    <property type="match status" value="1"/>
</dbReference>
<keyword evidence="3" id="KW-1003">Cell membrane</keyword>
<keyword evidence="6 7" id="KW-0472">Membrane</keyword>
<keyword evidence="10" id="KW-1185">Reference proteome</keyword>
<evidence type="ECO:0000256" key="7">
    <source>
        <dbReference type="SAM" id="Phobius"/>
    </source>
</evidence>
<dbReference type="InterPro" id="IPR004869">
    <property type="entry name" value="MMPL_dom"/>
</dbReference>
<reference evidence="9 10" key="1">
    <citation type="submission" date="2024-07" db="EMBL/GenBank/DDBJ databases">
        <title>Marimonas sp.nov., isolated from tidal-flat sediment.</title>
        <authorList>
            <person name="Jayan J.N."/>
            <person name="Lee S.S."/>
        </authorList>
    </citation>
    <scope>NUCLEOTIDE SEQUENCE [LARGE SCALE GENOMIC DNA]</scope>
    <source>
        <strain evidence="9 10">MJW-29</strain>
    </source>
</reference>
<evidence type="ECO:0000313" key="10">
    <source>
        <dbReference type="Proteomes" id="UP001556098"/>
    </source>
</evidence>
<proteinExistence type="inferred from homology"/>
<evidence type="ECO:0000256" key="2">
    <source>
        <dbReference type="ARBA" id="ARBA00010157"/>
    </source>
</evidence>
<dbReference type="RefSeq" id="WP_367877929.1">
    <property type="nucleotide sequence ID" value="NZ_JBFNXX010000007.1"/>
</dbReference>
<dbReference type="EMBL" id="JBFNXX010000007">
    <property type="protein sequence ID" value="MEW9920226.1"/>
    <property type="molecule type" value="Genomic_DNA"/>
</dbReference>
<evidence type="ECO:0000256" key="1">
    <source>
        <dbReference type="ARBA" id="ARBA00004651"/>
    </source>
</evidence>
<evidence type="ECO:0000256" key="5">
    <source>
        <dbReference type="ARBA" id="ARBA00022989"/>
    </source>
</evidence>
<feature type="transmembrane region" description="Helical" evidence="7">
    <location>
        <begin position="16"/>
        <end position="33"/>
    </location>
</feature>
<accession>A0ABV3RMM3</accession>
<evidence type="ECO:0000256" key="3">
    <source>
        <dbReference type="ARBA" id="ARBA00022475"/>
    </source>
</evidence>
<name>A0ABV3RMM3_9RHOB</name>
<comment type="similarity">
    <text evidence="2">Belongs to the resistance-nodulation-cell division (RND) (TC 2.A.6) family. MmpL subfamily.</text>
</comment>
<sequence length="302" mass="33097">MTFSDRLATFLFERNRLLMICLVAVMVFLASGIPRIQFSGDNRAFFGTGNQEFVDLKEIEQTYTTPTLLLLMLKPPEGTAFEAETLSALVAMAEDAWRMPYVLRVDLATNQMHSYAEGDEVLVEPMLDEFAEITPEAAARFRDLALASDDLRNRLLSEDGSAFGMSIRVVLPEGEPEAREAVEDYLANMRAGWQASYPDWEIRATGGLLGNNLLQRVAREDIRELVPYAFVAVVTVFILATGSLVSVFASVLAILCTTLGTFGFAGWSGMELTAGTAIAPLAVMVLVSTSCVHITLAAIRLH</sequence>
<dbReference type="Gene3D" id="1.20.1640.10">
    <property type="entry name" value="Multidrug efflux transporter AcrB transmembrane domain"/>
    <property type="match status" value="1"/>
</dbReference>
<dbReference type="PANTHER" id="PTHR33406:SF6">
    <property type="entry name" value="MEMBRANE PROTEIN YDGH-RELATED"/>
    <property type="match status" value="1"/>
</dbReference>
<comment type="caution">
    <text evidence="9">The sequence shown here is derived from an EMBL/GenBank/DDBJ whole genome shotgun (WGS) entry which is preliminary data.</text>
</comment>
<gene>
    <name evidence="9" type="ORF">AB2B41_11455</name>
</gene>
<dbReference type="InterPro" id="IPR050545">
    <property type="entry name" value="Mycobact_MmpL"/>
</dbReference>
<feature type="transmembrane region" description="Helical" evidence="7">
    <location>
        <begin position="275"/>
        <end position="299"/>
    </location>
</feature>
<feature type="domain" description="Membrane transport protein MMPL" evidence="8">
    <location>
        <begin position="142"/>
        <end position="289"/>
    </location>
</feature>